<dbReference type="HOGENOM" id="CLU_315890_0_0_0"/>
<dbReference type="AlphaFoldDB" id="D2R5C6"/>
<dbReference type="PANTHER" id="PTHR48125">
    <property type="entry name" value="LP07818P1"/>
    <property type="match status" value="1"/>
</dbReference>
<dbReference type="InterPro" id="IPR008979">
    <property type="entry name" value="Galactose-bd-like_sf"/>
</dbReference>
<dbReference type="SMART" id="SM00776">
    <property type="entry name" value="NPCBM"/>
    <property type="match status" value="1"/>
</dbReference>
<evidence type="ECO:0000256" key="1">
    <source>
        <dbReference type="SAM" id="MobiDB-lite"/>
    </source>
</evidence>
<dbReference type="EMBL" id="CP001848">
    <property type="protein sequence ID" value="ADB15385.1"/>
    <property type="molecule type" value="Genomic_DNA"/>
</dbReference>
<feature type="compositionally biased region" description="Pro residues" evidence="1">
    <location>
        <begin position="236"/>
        <end position="248"/>
    </location>
</feature>
<evidence type="ECO:0000313" key="5">
    <source>
        <dbReference type="Proteomes" id="UP000001887"/>
    </source>
</evidence>
<name>D2R5C6_PIRSD</name>
<reference evidence="4 5" key="1">
    <citation type="journal article" date="2009" name="Stand. Genomic Sci.">
        <title>Complete genome sequence of Pirellula staleyi type strain (ATCC 27377).</title>
        <authorList>
            <person name="Clum A."/>
            <person name="Tindall B.J."/>
            <person name="Sikorski J."/>
            <person name="Ivanova N."/>
            <person name="Mavrommatis K."/>
            <person name="Lucas S."/>
            <person name="Glavina del Rio T."/>
            <person name="Nolan M."/>
            <person name="Chen F."/>
            <person name="Tice H."/>
            <person name="Pitluck S."/>
            <person name="Cheng J.F."/>
            <person name="Chertkov O."/>
            <person name="Brettin T."/>
            <person name="Han C."/>
            <person name="Detter J.C."/>
            <person name="Kuske C."/>
            <person name="Bruce D."/>
            <person name="Goodwin L."/>
            <person name="Ovchinikova G."/>
            <person name="Pati A."/>
            <person name="Mikhailova N."/>
            <person name="Chen A."/>
            <person name="Palaniappan K."/>
            <person name="Land M."/>
            <person name="Hauser L."/>
            <person name="Chang Y.J."/>
            <person name="Jeffries C.D."/>
            <person name="Chain P."/>
            <person name="Rohde M."/>
            <person name="Goker M."/>
            <person name="Bristow J."/>
            <person name="Eisen J.A."/>
            <person name="Markowitz V."/>
            <person name="Hugenholtz P."/>
            <person name="Kyrpides N.C."/>
            <person name="Klenk H.P."/>
            <person name="Lapidus A."/>
        </authorList>
    </citation>
    <scope>NUCLEOTIDE SEQUENCE [LARGE SCALE GENOMIC DNA]</scope>
    <source>
        <strain evidence="5">ATCC 27377 / DSM 6068 / ICPB 4128</strain>
    </source>
</reference>
<dbReference type="InterPro" id="IPR013222">
    <property type="entry name" value="Glyco_hyd_98_carb-bd"/>
</dbReference>
<sequence>MRRAQKESGCMSGGFDPYYQWMGIAPDEQPPNHYRLLGIRLLESNPDVIQNAADARMIHLRTFQSGPHSLHSQKLLNEVAAAAQCLLIASQKKSYDQQLRSSLALAQQTANPPPQPLVSPPLAAATPVARPLPVATPLAAPLPAKTPPAESQPSFTAGTSRRVARKNNPLVAMSIVVAVCGVGLIGGLVVWGYGFQSNPTGELAEAPQKTTMLPTPPSPPNLPPNLPSTTSTTTPSTPPAGEQPPPTVPSSDPSEASVDGSTSPETGPLPPPDPTSSTPVVAPFKYLSELPKVIQNAYEEPGLVVRVQGVDSPHGFMHHPHSDSITVCNVALDGTYQWLTGAAVFNDTATKDARTPAIMSIYGDGNLLFQSLPVSKARPIQPFAVQIAGVKKLVLKVDCPGSFSYCHTAWFSPMLSVAPNSPNVELARLLEGKNYPAPRPVVAAPKWFGLHAPKQGISATQLNPARPMYLIELEHVDFAAYNDGPKRVVSLKGKRSAHGIFMHPNNKSDARIVYRLDRKFHTFTGAVGISDKLDDRAFSDQTFSILGDGKELWKSRPHRAISSSQDFQVNVSGVDLLELRVDCHGSSGKAHAVWYAPHVSPLDDRSNAELAQIYPQYQPLEQGPNERSLADLANPNARPVDRLPPPSTEALAKARELLHEVLATEFAAAKTAEKKMKLVDDLLEIGSLPDQAVADQFAVLVEALERSFTFEQFSRAESELLRRYNTPLLTERLTGLKSCVTQARPDHVTKFAESILRAVDDAEQSQAYELAVEFSDVGQSLGKKTGERKLTSIFVERSQRSGRLQVAHRDCAPLLESMASNSLDDAGKFKCGQYLALVRSDWPAALPLLALGKDDPSIAKAVLKDIAAPTAPDDIIALADSWWQLSEQATELSQEGYRKRAIHWYLKAKEAGVRGLGLEKATQRTSTTLGDWLAEWRPNSPEVLFAKQVVGRYRTYHIDIDRPGAKRHREQLITISPSNEVLNEQGQHFGIWRQEGANLRIEFAEESFGFALMQITKNRVLQGRHLQKHDGRLRGYEMIPE</sequence>
<evidence type="ECO:0000256" key="2">
    <source>
        <dbReference type="SAM" id="Phobius"/>
    </source>
</evidence>
<dbReference type="Proteomes" id="UP000001887">
    <property type="component" value="Chromosome"/>
</dbReference>
<dbReference type="eggNOG" id="COG3170">
    <property type="taxonomic scope" value="Bacteria"/>
</dbReference>
<feature type="domain" description="Glycosyl hydrolase family 98 putative carbohydrate-binding module" evidence="3">
    <location>
        <begin position="464"/>
        <end position="601"/>
    </location>
</feature>
<gene>
    <name evidence="4" type="ordered locus">Psta_0699</name>
</gene>
<organism evidence="4 5">
    <name type="scientific">Pirellula staleyi (strain ATCC 27377 / DSM 6068 / ICPB 4128)</name>
    <name type="common">Pirella staleyi</name>
    <dbReference type="NCBI Taxonomy" id="530564"/>
    <lineage>
        <taxon>Bacteria</taxon>
        <taxon>Pseudomonadati</taxon>
        <taxon>Planctomycetota</taxon>
        <taxon>Planctomycetia</taxon>
        <taxon>Pirellulales</taxon>
        <taxon>Pirellulaceae</taxon>
        <taxon>Pirellula</taxon>
    </lineage>
</organism>
<feature type="transmembrane region" description="Helical" evidence="2">
    <location>
        <begin position="170"/>
        <end position="193"/>
    </location>
</feature>
<evidence type="ECO:0000313" key="4">
    <source>
        <dbReference type="EMBL" id="ADB15385.1"/>
    </source>
</evidence>
<dbReference type="InterPro" id="IPR038637">
    <property type="entry name" value="NPCBM_sf"/>
</dbReference>
<feature type="region of interest" description="Disordered" evidence="1">
    <location>
        <begin position="139"/>
        <end position="161"/>
    </location>
</feature>
<dbReference type="GO" id="GO:0016787">
    <property type="term" value="F:hydrolase activity"/>
    <property type="evidence" value="ECO:0007669"/>
    <property type="project" value="UniProtKB-KW"/>
</dbReference>
<keyword evidence="2" id="KW-1133">Transmembrane helix</keyword>
<dbReference type="Pfam" id="PF08305">
    <property type="entry name" value="NPCBM"/>
    <property type="match status" value="2"/>
</dbReference>
<feature type="compositionally biased region" description="Pro residues" evidence="1">
    <location>
        <begin position="214"/>
        <end position="226"/>
    </location>
</feature>
<feature type="compositionally biased region" description="Low complexity" evidence="1">
    <location>
        <begin position="139"/>
        <end position="149"/>
    </location>
</feature>
<keyword evidence="2" id="KW-0812">Transmembrane</keyword>
<proteinExistence type="predicted"/>
<accession>D2R5C6</accession>
<dbReference type="Gene3D" id="2.60.120.1060">
    <property type="entry name" value="NPCBM/NEW2 domain"/>
    <property type="match status" value="2"/>
</dbReference>
<evidence type="ECO:0000259" key="3">
    <source>
        <dbReference type="SMART" id="SM00776"/>
    </source>
</evidence>
<feature type="region of interest" description="Disordered" evidence="1">
    <location>
        <begin position="202"/>
        <end position="280"/>
    </location>
</feature>
<dbReference type="SUPFAM" id="SSF49785">
    <property type="entry name" value="Galactose-binding domain-like"/>
    <property type="match status" value="2"/>
</dbReference>
<feature type="region of interest" description="Disordered" evidence="1">
    <location>
        <begin position="621"/>
        <end position="643"/>
    </location>
</feature>
<dbReference type="KEGG" id="psl:Psta_0699"/>
<keyword evidence="5" id="KW-1185">Reference proteome</keyword>
<protein>
    <submittedName>
        <fullName evidence="4">Glycosyl hydrolase family 98 putative carbohydrate binding module</fullName>
    </submittedName>
</protein>
<keyword evidence="4" id="KW-0378">Hydrolase</keyword>
<dbReference type="PANTHER" id="PTHR48125:SF12">
    <property type="entry name" value="AT HOOK TRANSCRIPTION FACTOR FAMILY-RELATED"/>
    <property type="match status" value="1"/>
</dbReference>
<keyword evidence="2" id="KW-0472">Membrane</keyword>